<feature type="compositionally biased region" description="Low complexity" evidence="1">
    <location>
        <begin position="10"/>
        <end position="22"/>
    </location>
</feature>
<name>A0ABP6U6Y7_9ACTN</name>
<gene>
    <name evidence="2" type="ORF">GCM10019016_091390</name>
</gene>
<accession>A0ABP6U6Y7</accession>
<protein>
    <submittedName>
        <fullName evidence="2">Uncharacterized protein</fullName>
    </submittedName>
</protein>
<dbReference type="RefSeq" id="WP_345583306.1">
    <property type="nucleotide sequence ID" value="NZ_BAAAXF010000063.1"/>
</dbReference>
<comment type="caution">
    <text evidence="2">The sequence shown here is derived from an EMBL/GenBank/DDBJ whole genome shotgun (WGS) entry which is preliminary data.</text>
</comment>
<evidence type="ECO:0000313" key="3">
    <source>
        <dbReference type="Proteomes" id="UP001501455"/>
    </source>
</evidence>
<dbReference type="EMBL" id="BAAAXF010000063">
    <property type="protein sequence ID" value="GAA3502031.1"/>
    <property type="molecule type" value="Genomic_DNA"/>
</dbReference>
<dbReference type="Proteomes" id="UP001501455">
    <property type="component" value="Unassembled WGS sequence"/>
</dbReference>
<proteinExistence type="predicted"/>
<feature type="region of interest" description="Disordered" evidence="1">
    <location>
        <begin position="1"/>
        <end position="22"/>
    </location>
</feature>
<sequence>MTAPIPRDIPGLPALPGFPGRRRPLLPSVVPARAVVPPVRRPLTAAYRLLLALTATAAVLTRGPPRQPRPGY</sequence>
<evidence type="ECO:0000313" key="2">
    <source>
        <dbReference type="EMBL" id="GAA3502031.1"/>
    </source>
</evidence>
<evidence type="ECO:0000256" key="1">
    <source>
        <dbReference type="SAM" id="MobiDB-lite"/>
    </source>
</evidence>
<reference evidence="3" key="1">
    <citation type="journal article" date="2019" name="Int. J. Syst. Evol. Microbiol.">
        <title>The Global Catalogue of Microorganisms (GCM) 10K type strain sequencing project: providing services to taxonomists for standard genome sequencing and annotation.</title>
        <authorList>
            <consortium name="The Broad Institute Genomics Platform"/>
            <consortium name="The Broad Institute Genome Sequencing Center for Infectious Disease"/>
            <person name="Wu L."/>
            <person name="Ma J."/>
        </authorList>
    </citation>
    <scope>NUCLEOTIDE SEQUENCE [LARGE SCALE GENOMIC DNA]</scope>
    <source>
        <strain evidence="3">JCM 4816</strain>
    </source>
</reference>
<organism evidence="2 3">
    <name type="scientific">Streptomyces prasinosporus</name>
    <dbReference type="NCBI Taxonomy" id="68256"/>
    <lineage>
        <taxon>Bacteria</taxon>
        <taxon>Bacillati</taxon>
        <taxon>Actinomycetota</taxon>
        <taxon>Actinomycetes</taxon>
        <taxon>Kitasatosporales</taxon>
        <taxon>Streptomycetaceae</taxon>
        <taxon>Streptomyces</taxon>
        <taxon>Streptomyces albogriseolus group</taxon>
    </lineage>
</organism>
<keyword evidence="3" id="KW-1185">Reference proteome</keyword>